<evidence type="ECO:0000256" key="1">
    <source>
        <dbReference type="SAM" id="Phobius"/>
    </source>
</evidence>
<protein>
    <submittedName>
        <fullName evidence="2">Uncharacterized protein</fullName>
    </submittedName>
</protein>
<keyword evidence="1" id="KW-0472">Membrane</keyword>
<comment type="caution">
    <text evidence="2">The sequence shown here is derived from an EMBL/GenBank/DDBJ whole genome shotgun (WGS) entry which is preliminary data.</text>
</comment>
<feature type="transmembrane region" description="Helical" evidence="1">
    <location>
        <begin position="12"/>
        <end position="29"/>
    </location>
</feature>
<keyword evidence="1" id="KW-1133">Transmembrane helix</keyword>
<reference evidence="2" key="1">
    <citation type="submission" date="2020-06" db="EMBL/GenBank/DDBJ databases">
        <authorList>
            <consortium name="Plant Systems Biology data submission"/>
        </authorList>
    </citation>
    <scope>NUCLEOTIDE SEQUENCE</scope>
    <source>
        <strain evidence="2">D6</strain>
    </source>
</reference>
<dbReference type="Proteomes" id="UP001153069">
    <property type="component" value="Unassembled WGS sequence"/>
</dbReference>
<evidence type="ECO:0000313" key="3">
    <source>
        <dbReference type="Proteomes" id="UP001153069"/>
    </source>
</evidence>
<organism evidence="2 3">
    <name type="scientific">Seminavis robusta</name>
    <dbReference type="NCBI Taxonomy" id="568900"/>
    <lineage>
        <taxon>Eukaryota</taxon>
        <taxon>Sar</taxon>
        <taxon>Stramenopiles</taxon>
        <taxon>Ochrophyta</taxon>
        <taxon>Bacillariophyta</taxon>
        <taxon>Bacillariophyceae</taxon>
        <taxon>Bacillariophycidae</taxon>
        <taxon>Naviculales</taxon>
        <taxon>Naviculaceae</taxon>
        <taxon>Seminavis</taxon>
    </lineage>
</organism>
<accession>A0A9N8HIL9</accession>
<keyword evidence="1" id="KW-0812">Transmembrane</keyword>
<keyword evidence="3" id="KW-1185">Reference proteome</keyword>
<feature type="transmembrane region" description="Helical" evidence="1">
    <location>
        <begin position="109"/>
        <end position="126"/>
    </location>
</feature>
<gene>
    <name evidence="2" type="ORF">SEMRO_706_G190510.1</name>
</gene>
<proteinExistence type="predicted"/>
<dbReference type="AlphaFoldDB" id="A0A9N8HIL9"/>
<sequence>MSTLSSLEKYSLFRGTLMLAISVVVPFVGPETFLKMLPNLGFPKELATASGATVNIAGSLMMRDLGLGVGHLLAAKLKNEVLSRSMALVHALEIVGILCYSPYAAMLSFSPFLALDAVAIFVLPGPDDAGKRKSK</sequence>
<evidence type="ECO:0000313" key="2">
    <source>
        <dbReference type="EMBL" id="CAB9515306.1"/>
    </source>
</evidence>
<name>A0A9N8HIL9_9STRA</name>
<dbReference type="EMBL" id="CAICTM010000705">
    <property type="protein sequence ID" value="CAB9515306.1"/>
    <property type="molecule type" value="Genomic_DNA"/>
</dbReference>